<protein>
    <submittedName>
        <fullName evidence="1">Uncharacterized protein</fullName>
    </submittedName>
</protein>
<dbReference type="Gene3D" id="3.40.1260.10">
    <property type="entry name" value="DsrEFH-like"/>
    <property type="match status" value="1"/>
</dbReference>
<gene>
    <name evidence="1" type="ordered locus">Sfum_3594</name>
</gene>
<organism evidence="1 2">
    <name type="scientific">Syntrophobacter fumaroxidans (strain DSM 10017 / MPOB)</name>
    <dbReference type="NCBI Taxonomy" id="335543"/>
    <lineage>
        <taxon>Bacteria</taxon>
        <taxon>Pseudomonadati</taxon>
        <taxon>Thermodesulfobacteriota</taxon>
        <taxon>Syntrophobacteria</taxon>
        <taxon>Syntrophobacterales</taxon>
        <taxon>Syntrophobacteraceae</taxon>
        <taxon>Syntrophobacter</taxon>
    </lineage>
</organism>
<dbReference type="EMBL" id="CP000478">
    <property type="protein sequence ID" value="ABK19264.1"/>
    <property type="molecule type" value="Genomic_DNA"/>
</dbReference>
<accession>A0LPB2</accession>
<dbReference type="HOGENOM" id="CLU_139144_3_1_7"/>
<dbReference type="AlphaFoldDB" id="A0LPB2"/>
<dbReference type="InterPro" id="IPR027396">
    <property type="entry name" value="DsrEFH-like"/>
</dbReference>
<dbReference type="Pfam" id="PF02635">
    <property type="entry name" value="DsrE"/>
    <property type="match status" value="1"/>
</dbReference>
<name>A0LPB2_SYNFM</name>
<dbReference type="InParanoid" id="A0LPB2"/>
<dbReference type="Proteomes" id="UP000001784">
    <property type="component" value="Chromosome"/>
</dbReference>
<dbReference type="KEGG" id="sfu:Sfum_3594"/>
<proteinExistence type="predicted"/>
<dbReference type="FunCoup" id="A0LPB2">
    <property type="interactions" value="15"/>
</dbReference>
<reference evidence="1 2" key="1">
    <citation type="submission" date="2006-10" db="EMBL/GenBank/DDBJ databases">
        <title>Complete sequence of Syntrophobacter fumaroxidans MPOB.</title>
        <authorList>
            <consortium name="US DOE Joint Genome Institute"/>
            <person name="Copeland A."/>
            <person name="Lucas S."/>
            <person name="Lapidus A."/>
            <person name="Barry K."/>
            <person name="Detter J.C."/>
            <person name="Glavina del Rio T."/>
            <person name="Hammon N."/>
            <person name="Israni S."/>
            <person name="Pitluck S."/>
            <person name="Goltsman E.G."/>
            <person name="Martinez M."/>
            <person name="Schmutz J."/>
            <person name="Larimer F."/>
            <person name="Land M."/>
            <person name="Hauser L."/>
            <person name="Kyrpides N."/>
            <person name="Kim E."/>
            <person name="Boone D.R."/>
            <person name="Brockman F."/>
            <person name="Culley D."/>
            <person name="Ferry J."/>
            <person name="Gunsalus R."/>
            <person name="McInerney M.J."/>
            <person name="Morrison M."/>
            <person name="Plugge C."/>
            <person name="Rohlin L."/>
            <person name="Scholten J."/>
            <person name="Sieber J."/>
            <person name="Stams A.J.M."/>
            <person name="Worm P."/>
            <person name="Henstra A.M."/>
            <person name="Richardson P."/>
        </authorList>
    </citation>
    <scope>NUCLEOTIDE SEQUENCE [LARGE SCALE GENOMIC DNA]</scope>
    <source>
        <strain evidence="2">DSM 10017 / MPOB</strain>
    </source>
</reference>
<sequence>MASFLFILSKDENEAATRCFQFARIAHSKGHEVNLFFIDAGVMWANKERDLTLKTTTGDCPGDYLPYLVENEVRVGVCTPCARNRKLDEAKFYHNMALDGGPHLIDMAAESKVFNF</sequence>
<dbReference type="SUPFAM" id="SSF75169">
    <property type="entry name" value="DsrEFH-like"/>
    <property type="match status" value="1"/>
</dbReference>
<keyword evidence="2" id="KW-1185">Reference proteome</keyword>
<dbReference type="RefSeq" id="WP_011700389.1">
    <property type="nucleotide sequence ID" value="NC_008554.1"/>
</dbReference>
<dbReference type="InterPro" id="IPR003787">
    <property type="entry name" value="Sulphur_relay_DsrE/F-like"/>
</dbReference>
<dbReference type="eggNOG" id="COG1553">
    <property type="taxonomic scope" value="Bacteria"/>
</dbReference>
<dbReference type="OrthoDB" id="9812053at2"/>
<evidence type="ECO:0000313" key="2">
    <source>
        <dbReference type="Proteomes" id="UP000001784"/>
    </source>
</evidence>
<dbReference type="STRING" id="335543.Sfum_3594"/>
<evidence type="ECO:0000313" key="1">
    <source>
        <dbReference type="EMBL" id="ABK19264.1"/>
    </source>
</evidence>